<dbReference type="SMART" id="SM00267">
    <property type="entry name" value="GGDEF"/>
    <property type="match status" value="1"/>
</dbReference>
<feature type="domain" description="EAL" evidence="2">
    <location>
        <begin position="335"/>
        <end position="588"/>
    </location>
</feature>
<protein>
    <submittedName>
        <fullName evidence="4">Bifunctional diguanylate cyclase/phosphodiesterase</fullName>
    </submittedName>
</protein>
<dbReference type="SMART" id="SM00052">
    <property type="entry name" value="EAL"/>
    <property type="match status" value="1"/>
</dbReference>
<name>A0ABV5HJ79_9VIBR</name>
<dbReference type="InterPro" id="IPR000160">
    <property type="entry name" value="GGDEF_dom"/>
</dbReference>
<dbReference type="InterPro" id="IPR052155">
    <property type="entry name" value="Biofilm_reg_signaling"/>
</dbReference>
<dbReference type="InterPro" id="IPR029787">
    <property type="entry name" value="Nucleotide_cyclase"/>
</dbReference>
<keyword evidence="5" id="KW-1185">Reference proteome</keyword>
<dbReference type="InterPro" id="IPR001633">
    <property type="entry name" value="EAL_dom"/>
</dbReference>
<evidence type="ECO:0000259" key="2">
    <source>
        <dbReference type="PROSITE" id="PS50883"/>
    </source>
</evidence>
<evidence type="ECO:0000259" key="3">
    <source>
        <dbReference type="PROSITE" id="PS50887"/>
    </source>
</evidence>
<feature type="domain" description="GGDEF" evidence="3">
    <location>
        <begin position="192"/>
        <end position="326"/>
    </location>
</feature>
<organism evidence="4 5">
    <name type="scientific">Vibrio olivae</name>
    <dbReference type="NCBI Taxonomy" id="1243002"/>
    <lineage>
        <taxon>Bacteria</taxon>
        <taxon>Pseudomonadati</taxon>
        <taxon>Pseudomonadota</taxon>
        <taxon>Gammaproteobacteria</taxon>
        <taxon>Vibrionales</taxon>
        <taxon>Vibrionaceae</taxon>
        <taxon>Vibrio</taxon>
    </lineage>
</organism>
<dbReference type="PROSITE" id="PS50887">
    <property type="entry name" value="GGDEF"/>
    <property type="match status" value="1"/>
</dbReference>
<sequence length="591" mass="67489">MERLKRVDAQVLRVKLAVHLGFYLAVILITYTLVSQHQELGWWFLLYPVLMAVGHFHSHPNVKRWSAILSLGLVVYGGWLEPLNPEYVEEVFILLPLCYIVMFPGSLWPNAIVPVLIICYLRYLPQSDYGEFFEDIIELAVITAISSMMVRFQQKYRHLVDTYQKDSLTDFLTQLPNRKAYLEEVKQLSARLEHGMAIIGLNDFKSVNDSLGYTNGDNLLIKFGDHLLTLVGGHGKVYRLGGDEFIVLFSAQQKVENTIRSTLEHLAQSTQQVFLIGNTSHRLSYSVGVALYNDALGDPRLWEKNASTALYKARVRGTNQVQWYDDELLEESVRQHQIEIELAGAIDSEQFFLVYQPKVDIKQNTVVGAEALIRWQHPFLGMIPPNDFINIAEKTSQIVPIGRWVIRQACLQAKVWYDMNHPVCVSVNVSTIQFAHDEVDQYIERVLDETRLPPHLLQIEITETALMQCSDFVVSGCTRIREMGVSVAVDDFGVEYSSLNYLKQLPVDVLKIDKAFVDDCVVEHTDHMLVRTIIQIGRNLGKRVVAEGVENQEQLELLALEGCDEYQGYFYCKPIESRSFTQLLNRSVKLG</sequence>
<gene>
    <name evidence="4" type="ORF">ACFFUV_03520</name>
</gene>
<dbReference type="InterPro" id="IPR043128">
    <property type="entry name" value="Rev_trsase/Diguanyl_cyclase"/>
</dbReference>
<dbReference type="Pfam" id="PF00990">
    <property type="entry name" value="GGDEF"/>
    <property type="match status" value="1"/>
</dbReference>
<accession>A0ABV5HJ79</accession>
<keyword evidence="1" id="KW-1133">Transmembrane helix</keyword>
<dbReference type="PANTHER" id="PTHR44757:SF2">
    <property type="entry name" value="BIOFILM ARCHITECTURE MAINTENANCE PROTEIN MBAA"/>
    <property type="match status" value="1"/>
</dbReference>
<keyword evidence="1" id="KW-0472">Membrane</keyword>
<dbReference type="EMBL" id="JBHMEP010000001">
    <property type="protein sequence ID" value="MFB9134035.1"/>
    <property type="molecule type" value="Genomic_DNA"/>
</dbReference>
<dbReference type="SUPFAM" id="SSF141868">
    <property type="entry name" value="EAL domain-like"/>
    <property type="match status" value="1"/>
</dbReference>
<reference evidence="4 5" key="1">
    <citation type="submission" date="2024-09" db="EMBL/GenBank/DDBJ databases">
        <authorList>
            <person name="Sun Q."/>
            <person name="Mori K."/>
        </authorList>
    </citation>
    <scope>NUCLEOTIDE SEQUENCE [LARGE SCALE GENOMIC DNA]</scope>
    <source>
        <strain evidence="4 5">CECT 8064</strain>
    </source>
</reference>
<dbReference type="Pfam" id="PF00563">
    <property type="entry name" value="EAL"/>
    <property type="match status" value="1"/>
</dbReference>
<dbReference type="Gene3D" id="3.30.70.270">
    <property type="match status" value="1"/>
</dbReference>
<dbReference type="Gene3D" id="3.20.20.450">
    <property type="entry name" value="EAL domain"/>
    <property type="match status" value="1"/>
</dbReference>
<dbReference type="NCBIfam" id="TIGR00254">
    <property type="entry name" value="GGDEF"/>
    <property type="match status" value="1"/>
</dbReference>
<dbReference type="Proteomes" id="UP001589645">
    <property type="component" value="Unassembled WGS sequence"/>
</dbReference>
<keyword evidence="1" id="KW-0812">Transmembrane</keyword>
<dbReference type="SUPFAM" id="SSF55073">
    <property type="entry name" value="Nucleotide cyclase"/>
    <property type="match status" value="1"/>
</dbReference>
<dbReference type="PROSITE" id="PS50883">
    <property type="entry name" value="EAL"/>
    <property type="match status" value="1"/>
</dbReference>
<evidence type="ECO:0000313" key="4">
    <source>
        <dbReference type="EMBL" id="MFB9134035.1"/>
    </source>
</evidence>
<dbReference type="CDD" id="cd01949">
    <property type="entry name" value="GGDEF"/>
    <property type="match status" value="1"/>
</dbReference>
<dbReference type="PANTHER" id="PTHR44757">
    <property type="entry name" value="DIGUANYLATE CYCLASE DGCP"/>
    <property type="match status" value="1"/>
</dbReference>
<dbReference type="RefSeq" id="WP_390189731.1">
    <property type="nucleotide sequence ID" value="NZ_JBHMEP010000001.1"/>
</dbReference>
<proteinExistence type="predicted"/>
<comment type="caution">
    <text evidence="4">The sequence shown here is derived from an EMBL/GenBank/DDBJ whole genome shotgun (WGS) entry which is preliminary data.</text>
</comment>
<evidence type="ECO:0000256" key="1">
    <source>
        <dbReference type="SAM" id="Phobius"/>
    </source>
</evidence>
<feature type="transmembrane region" description="Helical" evidence="1">
    <location>
        <begin position="92"/>
        <end position="120"/>
    </location>
</feature>
<dbReference type="CDD" id="cd01948">
    <property type="entry name" value="EAL"/>
    <property type="match status" value="1"/>
</dbReference>
<feature type="transmembrane region" description="Helical" evidence="1">
    <location>
        <begin position="12"/>
        <end position="34"/>
    </location>
</feature>
<feature type="transmembrane region" description="Helical" evidence="1">
    <location>
        <begin position="64"/>
        <end position="80"/>
    </location>
</feature>
<evidence type="ECO:0000313" key="5">
    <source>
        <dbReference type="Proteomes" id="UP001589645"/>
    </source>
</evidence>
<dbReference type="InterPro" id="IPR035919">
    <property type="entry name" value="EAL_sf"/>
</dbReference>